<dbReference type="EMBL" id="AWXZ01000016">
    <property type="protein sequence ID" value="ESR26256.1"/>
    <property type="molecule type" value="Genomic_DNA"/>
</dbReference>
<proteinExistence type="predicted"/>
<sequence length="69" mass="7455">MNALPDLTPALVNFVAIRLAETTAKDWKEMPAETKKAHRAKARRLLTAERKFLEKHPDGGAAGAAASEA</sequence>
<feature type="region of interest" description="Disordered" evidence="1">
    <location>
        <begin position="50"/>
        <end position="69"/>
    </location>
</feature>
<protein>
    <submittedName>
        <fullName evidence="2">Uncharacterized protein</fullName>
    </submittedName>
</protein>
<dbReference type="Proteomes" id="UP000017819">
    <property type="component" value="Unassembled WGS sequence"/>
</dbReference>
<organism evidence="2 3">
    <name type="scientific">Lutibaculum baratangense AMV1</name>
    <dbReference type="NCBI Taxonomy" id="631454"/>
    <lineage>
        <taxon>Bacteria</taxon>
        <taxon>Pseudomonadati</taxon>
        <taxon>Pseudomonadota</taxon>
        <taxon>Alphaproteobacteria</taxon>
        <taxon>Hyphomicrobiales</taxon>
        <taxon>Tepidamorphaceae</taxon>
        <taxon>Lutibaculum</taxon>
    </lineage>
</organism>
<evidence type="ECO:0000313" key="3">
    <source>
        <dbReference type="Proteomes" id="UP000017819"/>
    </source>
</evidence>
<dbReference type="AlphaFoldDB" id="V4RJH9"/>
<dbReference type="STRING" id="631454.N177_1115"/>
<dbReference type="RefSeq" id="WP_023431260.1">
    <property type="nucleotide sequence ID" value="NZ_AWXZ01000016.1"/>
</dbReference>
<evidence type="ECO:0000256" key="1">
    <source>
        <dbReference type="SAM" id="MobiDB-lite"/>
    </source>
</evidence>
<name>V4RJH9_9HYPH</name>
<gene>
    <name evidence="2" type="ORF">N177_1115</name>
</gene>
<reference evidence="2 3" key="1">
    <citation type="journal article" date="2014" name="Genome Announc.">
        <title>Draft Genome Sequence of Lutibaculum baratangense Strain AMV1T, Isolated from a Mud Volcano in Andamans, India.</title>
        <authorList>
            <person name="Singh A."/>
            <person name="Sreenivas A."/>
            <person name="Sathyanarayana Reddy G."/>
            <person name="Pinnaka A.K."/>
            <person name="Shivaji S."/>
        </authorList>
    </citation>
    <scope>NUCLEOTIDE SEQUENCE [LARGE SCALE GENOMIC DNA]</scope>
    <source>
        <strain evidence="2 3">AMV1</strain>
    </source>
</reference>
<keyword evidence="3" id="KW-1185">Reference proteome</keyword>
<comment type="caution">
    <text evidence="2">The sequence shown here is derived from an EMBL/GenBank/DDBJ whole genome shotgun (WGS) entry which is preliminary data.</text>
</comment>
<accession>V4RJH9</accession>
<evidence type="ECO:0000313" key="2">
    <source>
        <dbReference type="EMBL" id="ESR26256.1"/>
    </source>
</evidence>